<name>A0A563W4I9_9CYAN</name>
<dbReference type="Gene3D" id="3.90.550.10">
    <property type="entry name" value="Spore Coat Polysaccharide Biosynthesis Protein SpsA, Chain A"/>
    <property type="match status" value="1"/>
</dbReference>
<evidence type="ECO:0000256" key="4">
    <source>
        <dbReference type="ARBA" id="ARBA00022692"/>
    </source>
</evidence>
<proteinExistence type="predicted"/>
<evidence type="ECO:0000256" key="3">
    <source>
        <dbReference type="ARBA" id="ARBA00022679"/>
    </source>
</evidence>
<gene>
    <name evidence="8" type="ORF">H1P_820003</name>
</gene>
<feature type="transmembrane region" description="Helical" evidence="7">
    <location>
        <begin position="414"/>
        <end position="432"/>
    </location>
</feature>
<evidence type="ECO:0000256" key="5">
    <source>
        <dbReference type="ARBA" id="ARBA00022989"/>
    </source>
</evidence>
<feature type="transmembrane region" description="Helical" evidence="7">
    <location>
        <begin position="81"/>
        <end position="98"/>
    </location>
</feature>
<evidence type="ECO:0000256" key="2">
    <source>
        <dbReference type="ARBA" id="ARBA00022676"/>
    </source>
</evidence>
<feature type="transmembrane region" description="Helical" evidence="7">
    <location>
        <begin position="110"/>
        <end position="129"/>
    </location>
</feature>
<reference evidence="8 9" key="1">
    <citation type="submission" date="2019-01" db="EMBL/GenBank/DDBJ databases">
        <authorList>
            <person name="Brito A."/>
        </authorList>
    </citation>
    <scope>NUCLEOTIDE SEQUENCE [LARGE SCALE GENOMIC DNA]</scope>
    <source>
        <strain evidence="8">1</strain>
    </source>
</reference>
<dbReference type="InterPro" id="IPR003919">
    <property type="entry name" value="Cell_synth_A"/>
</dbReference>
<dbReference type="GO" id="GO:0005886">
    <property type="term" value="C:plasma membrane"/>
    <property type="evidence" value="ECO:0007669"/>
    <property type="project" value="TreeGrafter"/>
</dbReference>
<keyword evidence="5 7" id="KW-1133">Transmembrane helix</keyword>
<evidence type="ECO:0000313" key="8">
    <source>
        <dbReference type="EMBL" id="VEP18576.1"/>
    </source>
</evidence>
<feature type="transmembrane region" description="Helical" evidence="7">
    <location>
        <begin position="475"/>
        <end position="493"/>
    </location>
</feature>
<dbReference type="CDD" id="cd06421">
    <property type="entry name" value="CESA_CelA_like"/>
    <property type="match status" value="1"/>
</dbReference>
<keyword evidence="4 7" id="KW-0812">Transmembrane</keyword>
<keyword evidence="9" id="KW-1185">Reference proteome</keyword>
<dbReference type="InterPro" id="IPR050321">
    <property type="entry name" value="Glycosyltr_2/OpgH_subfam"/>
</dbReference>
<keyword evidence="3" id="KW-0808">Transferase</keyword>
<evidence type="ECO:0000256" key="7">
    <source>
        <dbReference type="SAM" id="Phobius"/>
    </source>
</evidence>
<dbReference type="Pfam" id="PF13641">
    <property type="entry name" value="Glyco_tranf_2_3"/>
    <property type="match status" value="1"/>
</dbReference>
<accession>A0A563W4I9</accession>
<sequence length="732" mass="82447">MQTFKSRSESKLQIPSPSQARKKASLHLTTLVFVSVVSMATGIAISWLLGNSHVSELFAYLQPLQDNPPQWLSVPSVSNKYYLLAPTLVLFLFVQIITRIFPQPDKFSRRLVAGILCCLLLRYFLWRSLSSLNLSNPVDGIFSVLLLGMEILAISGGMLQLLLMFTAKNRHQEADKYSRAVINGSYQPSVDILIPTYNEPDFILKRTVMGCQALDYPRKEVYLLDDTKRPEIKQLAQELGCHYFTRPDNSHAKAGNLNHAIPKTQGDLIAVFDADFVPTQNFLERTVGFFQKSKIALVQTPQSFYNSDPISRNLGLEKVLTSEEEVFYRQMQPIKDGAGSVVCSGTSFVVRRAALQEVGGFVTESLSEDYFTGIQLAAKGYDLVYLNEKLSAGLAAENISAHLDQRLRWARGTLQAFFISSNPLTISGLNLWQRLGHLEGLLHWFNSIPRIFFLFLPILSVFFSIHPYSSTAREAVYFFAPYYLTQITVFSWLNMRSRSALLSDLYTLVQSFPIAITVIKVMLSPFAKGFKVTPKGLASDRYYYNWNLALPLILLLVATTISFSISLVNTDSLLNIGLLWNGYNIITLGTALLVLLDIPKPTTYQWFTTRKQVQIISEDKTYRGVANQLSEEGVEILIEKKVSLGKKVSFQIMADETTFSGDVTQACISDQGTIVKVKFNHLTLSQQRSLVYALYCRPGQWKTKKTPGELKSFAILLQILSRPLRWGTLKIK</sequence>
<protein>
    <submittedName>
        <fullName evidence="8">Cellulose synthase (UDP-forming)</fullName>
    </submittedName>
</protein>
<dbReference type="Proteomes" id="UP000320055">
    <property type="component" value="Unassembled WGS sequence"/>
</dbReference>
<feature type="transmembrane region" description="Helical" evidence="7">
    <location>
        <begin position="505"/>
        <end position="523"/>
    </location>
</feature>
<dbReference type="AlphaFoldDB" id="A0A563W4I9"/>
<organism evidence="8 9">
    <name type="scientific">Hyella patelloides LEGE 07179</name>
    <dbReference type="NCBI Taxonomy" id="945734"/>
    <lineage>
        <taxon>Bacteria</taxon>
        <taxon>Bacillati</taxon>
        <taxon>Cyanobacteriota</taxon>
        <taxon>Cyanophyceae</taxon>
        <taxon>Pleurocapsales</taxon>
        <taxon>Hyellaceae</taxon>
        <taxon>Hyella</taxon>
    </lineage>
</organism>
<keyword evidence="6 7" id="KW-0472">Membrane</keyword>
<dbReference type="OrthoDB" id="9766299at2"/>
<dbReference type="PANTHER" id="PTHR43867:SF2">
    <property type="entry name" value="CELLULOSE SYNTHASE CATALYTIC SUBUNIT A [UDP-FORMING]"/>
    <property type="match status" value="1"/>
</dbReference>
<dbReference type="PRINTS" id="PR01439">
    <property type="entry name" value="CELLSNTHASEA"/>
</dbReference>
<dbReference type="GO" id="GO:0016759">
    <property type="term" value="F:cellulose synthase activity"/>
    <property type="evidence" value="ECO:0007669"/>
    <property type="project" value="InterPro"/>
</dbReference>
<dbReference type="InterPro" id="IPR029044">
    <property type="entry name" value="Nucleotide-diphossugar_trans"/>
</dbReference>
<feature type="transmembrane region" description="Helical" evidence="7">
    <location>
        <begin position="544"/>
        <end position="567"/>
    </location>
</feature>
<feature type="transmembrane region" description="Helical" evidence="7">
    <location>
        <begin position="28"/>
        <end position="49"/>
    </location>
</feature>
<feature type="transmembrane region" description="Helical" evidence="7">
    <location>
        <begin position="444"/>
        <end position="463"/>
    </location>
</feature>
<feature type="transmembrane region" description="Helical" evidence="7">
    <location>
        <begin position="141"/>
        <end position="163"/>
    </location>
</feature>
<keyword evidence="2" id="KW-0328">Glycosyltransferase</keyword>
<dbReference type="RefSeq" id="WP_144867940.1">
    <property type="nucleotide sequence ID" value="NZ_LR213840.1"/>
</dbReference>
<evidence type="ECO:0000256" key="1">
    <source>
        <dbReference type="ARBA" id="ARBA00004141"/>
    </source>
</evidence>
<dbReference type="GO" id="GO:0035438">
    <property type="term" value="F:cyclic-di-GMP binding"/>
    <property type="evidence" value="ECO:0007669"/>
    <property type="project" value="InterPro"/>
</dbReference>
<dbReference type="EMBL" id="CAACVJ010000690">
    <property type="protein sequence ID" value="VEP18576.1"/>
    <property type="molecule type" value="Genomic_DNA"/>
</dbReference>
<dbReference type="SUPFAM" id="SSF53448">
    <property type="entry name" value="Nucleotide-diphospho-sugar transferases"/>
    <property type="match status" value="1"/>
</dbReference>
<comment type="subcellular location">
    <subcellularLocation>
        <location evidence="1">Membrane</location>
        <topology evidence="1">Multi-pass membrane protein</topology>
    </subcellularLocation>
</comment>
<feature type="transmembrane region" description="Helical" evidence="7">
    <location>
        <begin position="573"/>
        <end position="596"/>
    </location>
</feature>
<evidence type="ECO:0000313" key="9">
    <source>
        <dbReference type="Proteomes" id="UP000320055"/>
    </source>
</evidence>
<dbReference type="GO" id="GO:0006011">
    <property type="term" value="P:UDP-alpha-D-glucose metabolic process"/>
    <property type="evidence" value="ECO:0007669"/>
    <property type="project" value="InterPro"/>
</dbReference>
<evidence type="ECO:0000256" key="6">
    <source>
        <dbReference type="ARBA" id="ARBA00023136"/>
    </source>
</evidence>
<dbReference type="PANTHER" id="PTHR43867">
    <property type="entry name" value="CELLULOSE SYNTHASE CATALYTIC SUBUNIT A [UDP-FORMING]"/>
    <property type="match status" value="1"/>
</dbReference>